<dbReference type="EMBL" id="JALJXV010000004">
    <property type="protein sequence ID" value="MCP1674967.1"/>
    <property type="molecule type" value="Genomic_DNA"/>
</dbReference>
<dbReference type="AlphaFoldDB" id="A0AAE3G6X7"/>
<dbReference type="Proteomes" id="UP001205843">
    <property type="component" value="Unassembled WGS sequence"/>
</dbReference>
<comment type="caution">
    <text evidence="2">The sequence shown here is derived from an EMBL/GenBank/DDBJ whole genome shotgun (WGS) entry which is preliminary data.</text>
</comment>
<evidence type="ECO:0000313" key="3">
    <source>
        <dbReference type="Proteomes" id="UP001205843"/>
    </source>
</evidence>
<sequence>MMPVARIAHVAMATSLVALAILLGAWIAYLSPPQNEALIAPLLLLLVLPLVVPLRGLLHGRRYTAAWVSLLSLFYFALGVAQIPDPAPVRWLASACTVLSLLLFVSTVAYVRLTRAPKTDINQGQAPGEQRES</sequence>
<dbReference type="InterPro" id="IPR018643">
    <property type="entry name" value="DUF2069_membrane"/>
</dbReference>
<feature type="transmembrane region" description="Helical" evidence="1">
    <location>
        <begin position="65"/>
        <end position="83"/>
    </location>
</feature>
<keyword evidence="1" id="KW-0472">Membrane</keyword>
<evidence type="ECO:0000256" key="1">
    <source>
        <dbReference type="SAM" id="Phobius"/>
    </source>
</evidence>
<dbReference type="Pfam" id="PF09842">
    <property type="entry name" value="DUF2069"/>
    <property type="match status" value="1"/>
</dbReference>
<keyword evidence="1" id="KW-0812">Transmembrane</keyword>
<protein>
    <submittedName>
        <fullName evidence="2">Membrane protein</fullName>
    </submittedName>
</protein>
<dbReference type="RefSeq" id="WP_253477645.1">
    <property type="nucleotide sequence ID" value="NZ_JALJXV010000004.1"/>
</dbReference>
<reference evidence="2" key="1">
    <citation type="submission" date="2022-03" db="EMBL/GenBank/DDBJ databases">
        <title>Genomic Encyclopedia of Type Strains, Phase III (KMG-III): the genomes of soil and plant-associated and newly described type strains.</title>
        <authorList>
            <person name="Whitman W."/>
        </authorList>
    </citation>
    <scope>NUCLEOTIDE SEQUENCE</scope>
    <source>
        <strain evidence="2">ANL 6-2</strain>
    </source>
</reference>
<keyword evidence="3" id="KW-1185">Reference proteome</keyword>
<keyword evidence="1" id="KW-1133">Transmembrane helix</keyword>
<accession>A0AAE3G6X7</accession>
<feature type="transmembrane region" description="Helical" evidence="1">
    <location>
        <begin position="7"/>
        <end position="31"/>
    </location>
</feature>
<proteinExistence type="predicted"/>
<gene>
    <name evidence="2" type="ORF">J2T57_002105</name>
</gene>
<organism evidence="2 3">
    <name type="scientific">Natronocella acetinitrilica</name>
    <dbReference type="NCBI Taxonomy" id="414046"/>
    <lineage>
        <taxon>Bacteria</taxon>
        <taxon>Pseudomonadati</taxon>
        <taxon>Pseudomonadota</taxon>
        <taxon>Gammaproteobacteria</taxon>
        <taxon>Chromatiales</taxon>
        <taxon>Ectothiorhodospiraceae</taxon>
        <taxon>Natronocella</taxon>
    </lineage>
</organism>
<evidence type="ECO:0000313" key="2">
    <source>
        <dbReference type="EMBL" id="MCP1674967.1"/>
    </source>
</evidence>
<feature type="transmembrane region" description="Helical" evidence="1">
    <location>
        <begin position="89"/>
        <end position="111"/>
    </location>
</feature>
<name>A0AAE3G6X7_9GAMM</name>
<feature type="transmembrane region" description="Helical" evidence="1">
    <location>
        <begin position="37"/>
        <end position="58"/>
    </location>
</feature>